<evidence type="ECO:0000313" key="5">
    <source>
        <dbReference type="Proteomes" id="UP001642409"/>
    </source>
</evidence>
<keyword evidence="2" id="KW-0808">Transferase</keyword>
<sequence>MDPITEDEIKSIILRIKKGKSSGDDGLTGSHLKYLVYQHEHFLKILEFFFNQLLSNPAHLQDCKQLFRFRAILLPKKSGGLRPVSCESMILAVFSSCLKTRLMQQVDIHEHQFCFKSGVLLTLQQGLNNSKFRAKRQPQPIVQTRTKLQTIMRLCTPCNFKESILFLLSTTAPIQTRGAVNTQIHLLQACRLVIVSVHWHSASV</sequence>
<dbReference type="EMBL" id="CAXDID020000053">
    <property type="protein sequence ID" value="CAL6006231.1"/>
    <property type="molecule type" value="Genomic_DNA"/>
</dbReference>
<dbReference type="Proteomes" id="UP001642409">
    <property type="component" value="Unassembled WGS sequence"/>
</dbReference>
<accession>A0AA86UTQ6</accession>
<dbReference type="EMBL" id="CAXDID020000404">
    <property type="protein sequence ID" value="CAL6087880.1"/>
    <property type="molecule type" value="Genomic_DNA"/>
</dbReference>
<gene>
    <name evidence="3" type="ORF">HINF_LOCUS20059</name>
    <name evidence="2" type="ORF">HINF_LOCUS37038</name>
    <name evidence="1" type="ORF">HINF_LOCUS4329</name>
    <name evidence="4" type="ORF">HINF_LOCUS63857</name>
</gene>
<proteinExistence type="predicted"/>
<dbReference type="AlphaFoldDB" id="A0AA86UTQ6"/>
<reference evidence="3 5" key="2">
    <citation type="submission" date="2024-07" db="EMBL/GenBank/DDBJ databases">
        <authorList>
            <person name="Akdeniz Z."/>
        </authorList>
    </citation>
    <scope>NUCLEOTIDE SEQUENCE [LARGE SCALE GENOMIC DNA]</scope>
</reference>
<organism evidence="2">
    <name type="scientific">Hexamita inflata</name>
    <dbReference type="NCBI Taxonomy" id="28002"/>
    <lineage>
        <taxon>Eukaryota</taxon>
        <taxon>Metamonada</taxon>
        <taxon>Diplomonadida</taxon>
        <taxon>Hexamitidae</taxon>
        <taxon>Hexamitinae</taxon>
        <taxon>Hexamita</taxon>
    </lineage>
</organism>
<comment type="caution">
    <text evidence="2">The sequence shown here is derived from an EMBL/GenBank/DDBJ whole genome shotgun (WGS) entry which is preliminary data.</text>
</comment>
<protein>
    <submittedName>
        <fullName evidence="2 3">Reverse transcriptase/endonuclease</fullName>
    </submittedName>
</protein>
<keyword evidence="2" id="KW-0548">Nucleotidyltransferase</keyword>
<dbReference type="EMBL" id="CATOUU010000797">
    <property type="protein sequence ID" value="CAI9949393.1"/>
    <property type="molecule type" value="Genomic_DNA"/>
</dbReference>
<reference evidence="2" key="1">
    <citation type="submission" date="2023-06" db="EMBL/GenBank/DDBJ databases">
        <authorList>
            <person name="Kurt Z."/>
        </authorList>
    </citation>
    <scope>NUCLEOTIDE SEQUENCE</scope>
</reference>
<name>A0AA86UTQ6_9EUKA</name>
<evidence type="ECO:0000313" key="2">
    <source>
        <dbReference type="EMBL" id="CAI9949393.1"/>
    </source>
</evidence>
<dbReference type="EMBL" id="CATOUU010000108">
    <property type="protein sequence ID" value="CAI9916684.1"/>
    <property type="molecule type" value="Genomic_DNA"/>
</dbReference>
<evidence type="ECO:0000313" key="3">
    <source>
        <dbReference type="EMBL" id="CAL6006231.1"/>
    </source>
</evidence>
<dbReference type="GO" id="GO:0003964">
    <property type="term" value="F:RNA-directed DNA polymerase activity"/>
    <property type="evidence" value="ECO:0007669"/>
    <property type="project" value="UniProtKB-KW"/>
</dbReference>
<evidence type="ECO:0000313" key="1">
    <source>
        <dbReference type="EMBL" id="CAI9916684.1"/>
    </source>
</evidence>
<evidence type="ECO:0000313" key="4">
    <source>
        <dbReference type="EMBL" id="CAL6087880.1"/>
    </source>
</evidence>
<keyword evidence="2" id="KW-0695">RNA-directed DNA polymerase</keyword>
<keyword evidence="5" id="KW-1185">Reference proteome</keyword>